<dbReference type="CDD" id="cd22265">
    <property type="entry name" value="UDM1_RNF168"/>
    <property type="match status" value="1"/>
</dbReference>
<feature type="region of interest" description="Disordered" evidence="2">
    <location>
        <begin position="1015"/>
        <end position="1036"/>
    </location>
</feature>
<dbReference type="Proteomes" id="UP000807469">
    <property type="component" value="Unassembled WGS sequence"/>
</dbReference>
<reference evidence="3" key="1">
    <citation type="submission" date="2020-11" db="EMBL/GenBank/DDBJ databases">
        <authorList>
            <consortium name="DOE Joint Genome Institute"/>
            <person name="Ahrendt S."/>
            <person name="Riley R."/>
            <person name="Andreopoulos W."/>
            <person name="Labutti K."/>
            <person name="Pangilinan J."/>
            <person name="Ruiz-Duenas F.J."/>
            <person name="Barrasa J.M."/>
            <person name="Sanchez-Garcia M."/>
            <person name="Camarero S."/>
            <person name="Miyauchi S."/>
            <person name="Serrano A."/>
            <person name="Linde D."/>
            <person name="Babiker R."/>
            <person name="Drula E."/>
            <person name="Ayuso-Fernandez I."/>
            <person name="Pacheco R."/>
            <person name="Padilla G."/>
            <person name="Ferreira P."/>
            <person name="Barriuso J."/>
            <person name="Kellner H."/>
            <person name="Castanera R."/>
            <person name="Alfaro M."/>
            <person name="Ramirez L."/>
            <person name="Pisabarro A.G."/>
            <person name="Kuo A."/>
            <person name="Tritt A."/>
            <person name="Lipzen A."/>
            <person name="He G."/>
            <person name="Yan M."/>
            <person name="Ng V."/>
            <person name="Cullen D."/>
            <person name="Martin F."/>
            <person name="Rosso M.-N."/>
            <person name="Henrissat B."/>
            <person name="Hibbett D."/>
            <person name="Martinez A.T."/>
            <person name="Grigoriev I.V."/>
        </authorList>
    </citation>
    <scope>NUCLEOTIDE SEQUENCE</scope>
    <source>
        <strain evidence="3">CIRM-BRFM 674</strain>
    </source>
</reference>
<gene>
    <name evidence="3" type="ORF">BDN70DRAFT_900047</name>
</gene>
<dbReference type="AlphaFoldDB" id="A0A9P6CNP3"/>
<feature type="region of interest" description="Disordered" evidence="2">
    <location>
        <begin position="599"/>
        <end position="645"/>
    </location>
</feature>
<accession>A0A9P6CNP3</accession>
<dbReference type="EMBL" id="MU155472">
    <property type="protein sequence ID" value="KAF9473077.1"/>
    <property type="molecule type" value="Genomic_DNA"/>
</dbReference>
<protein>
    <submittedName>
        <fullName evidence="3">Uncharacterized protein</fullName>
    </submittedName>
</protein>
<sequence>MTSAAPQIPGGLDLFLKRYHIQSPFPLPLSDSLKTSLPTLDKNVVAMLDTPDAHSDIDYILEKFFIAMCITPLSSLVPSKYQRELDSKTVESVVEAMGEQPTKFMLSHPLTVICLDLTRIGTAQTQRKTDPIVIIDQEIAFEVVDGQHRIQAMKMWCDKRGVPDNFRIWPARVLHPGWMTSDLLRASSLLRENIMNHSNAVLAQKAMHILDQLRIEAETYMQSNNLRSGITIFIDCDANGKPREVANSTNVQIKTIVRWTVISNALVSSGLLKMTFWRQEKSLVGCSGEGVDGTSALKFLRDLVLLRIPEIAVPIIHASAELCKKLGEKNINLANLGQNQRRFLRTGSFRCIKVVDKAALENLKAIVTQVADQFGVPSIVYNPCLDLLSTDSNSELVTWTANLGLSQVIAISVGVGPIKTCFEKSVRNPNEPVDLEKTPIGLLRSKVATTCPDQWESRIIGYLSPDKIGHLWIPWSDLLAKMNPKTKSHKDIFANMPPEEMSKFCKLASNLLSTDQTWWEFIRDIGIIQPGMRLACSLGVSSESLCSMPLHSPVDAHKRAELDELDQRLHRLEKDTSTSLSNHGRNKSRLTAEQCALEEENRKAEEKLSQFEAEEQKLEEDARRMAQEKLEAEEEKREAENKAKRKAAELEALQVTQSKKRLSRQALVSTLEQNHRRISEIPITRGESNDNLQMRSEEQSQEMEELQERRRILAAQKHSQEPALPLSQIKLPLGVVMEDQPTVQASHLLNLSLLNSIDDLPQSLIRLVDLYLGLPATMKEAILNADYEQVFFQGIEKYARKRKRANCAHYSSTEDEEEPSSQETRVGRSAQKQKNSHPQQSILRPKSSNHPPPVIAQQGPNLNLFQNASDNGSDDEEEGGNEDGYGESDEKEDGSGDRSCEEEGGDEDAVQNSHVRYLQDAAVARVRDRQHEGGECWDVGVVPMDGVNVVRGIDDDGCVATNLLLSMRGHWRNQAARSIVHHAPTWINGDGGGRDAGVARSYTLLRHGDVARGTSSLHGRIGRRRRETTGGQTTEAVRCRRQRVAQENCCGKGREISGAKKGA</sequence>
<name>A0A9P6CNP3_9AGAR</name>
<feature type="compositionally biased region" description="Acidic residues" evidence="2">
    <location>
        <begin position="872"/>
        <end position="892"/>
    </location>
</feature>
<keyword evidence="4" id="KW-1185">Reference proteome</keyword>
<organism evidence="3 4">
    <name type="scientific">Pholiota conissans</name>
    <dbReference type="NCBI Taxonomy" id="109636"/>
    <lineage>
        <taxon>Eukaryota</taxon>
        <taxon>Fungi</taxon>
        <taxon>Dikarya</taxon>
        <taxon>Basidiomycota</taxon>
        <taxon>Agaricomycotina</taxon>
        <taxon>Agaricomycetes</taxon>
        <taxon>Agaricomycetidae</taxon>
        <taxon>Agaricales</taxon>
        <taxon>Agaricineae</taxon>
        <taxon>Strophariaceae</taxon>
        <taxon>Pholiota</taxon>
    </lineage>
</organism>
<comment type="caution">
    <text evidence="3">The sequence shown here is derived from an EMBL/GenBank/DDBJ whole genome shotgun (WGS) entry which is preliminary data.</text>
</comment>
<feature type="coiled-coil region" evidence="1">
    <location>
        <begin position="689"/>
        <end position="716"/>
    </location>
</feature>
<proteinExistence type="predicted"/>
<feature type="region of interest" description="Disordered" evidence="2">
    <location>
        <begin position="809"/>
        <end position="913"/>
    </location>
</feature>
<evidence type="ECO:0000313" key="4">
    <source>
        <dbReference type="Proteomes" id="UP000807469"/>
    </source>
</evidence>
<evidence type="ECO:0000256" key="2">
    <source>
        <dbReference type="SAM" id="MobiDB-lite"/>
    </source>
</evidence>
<evidence type="ECO:0000256" key="1">
    <source>
        <dbReference type="SAM" id="Coils"/>
    </source>
</evidence>
<keyword evidence="1" id="KW-0175">Coiled coil</keyword>
<evidence type="ECO:0000313" key="3">
    <source>
        <dbReference type="EMBL" id="KAF9473077.1"/>
    </source>
</evidence>
<feature type="compositionally biased region" description="Polar residues" evidence="2">
    <location>
        <begin position="830"/>
        <end position="849"/>
    </location>
</feature>
<feature type="compositionally biased region" description="Polar residues" evidence="2">
    <location>
        <begin position="858"/>
        <end position="868"/>
    </location>
</feature>
<dbReference type="OrthoDB" id="3126137at2759"/>